<dbReference type="HAMAP" id="MF_00795">
    <property type="entry name" value="CutC"/>
    <property type="match status" value="1"/>
</dbReference>
<dbReference type="PANTHER" id="PTHR12598:SF0">
    <property type="entry name" value="COPPER HOMEOSTASIS PROTEIN CUTC HOMOLOG"/>
    <property type="match status" value="1"/>
</dbReference>
<keyword evidence="4" id="KW-1185">Reference proteome</keyword>
<keyword evidence="2" id="KW-0963">Cytoplasm</keyword>
<organism evidence="3 4">
    <name type="scientific">Solihabitans fulvus</name>
    <dbReference type="NCBI Taxonomy" id="1892852"/>
    <lineage>
        <taxon>Bacteria</taxon>
        <taxon>Bacillati</taxon>
        <taxon>Actinomycetota</taxon>
        <taxon>Actinomycetes</taxon>
        <taxon>Pseudonocardiales</taxon>
        <taxon>Pseudonocardiaceae</taxon>
        <taxon>Solihabitans</taxon>
    </lineage>
</organism>
<accession>A0A5B2XH37</accession>
<name>A0A5B2XH37_9PSEU</name>
<reference evidence="3 4" key="1">
    <citation type="submission" date="2019-09" db="EMBL/GenBank/DDBJ databases">
        <title>Goodfellowia gen. nov., a new genus of the Pseudonocardineae related to Actinoalloteichus, containing Goodfellowia coeruleoviolacea gen. nov., comb. nov. gen. nov., comb. nov.</title>
        <authorList>
            <person name="Labeda D."/>
        </authorList>
    </citation>
    <scope>NUCLEOTIDE SEQUENCE [LARGE SCALE GENOMIC DNA]</scope>
    <source>
        <strain evidence="3 4">AN110305</strain>
    </source>
</reference>
<dbReference type="PANTHER" id="PTHR12598">
    <property type="entry name" value="COPPER HOMEOSTASIS PROTEIN CUTC"/>
    <property type="match status" value="1"/>
</dbReference>
<dbReference type="Pfam" id="PF03932">
    <property type="entry name" value="CutC"/>
    <property type="match status" value="1"/>
</dbReference>
<evidence type="ECO:0000256" key="2">
    <source>
        <dbReference type="HAMAP-Rule" id="MF_00795"/>
    </source>
</evidence>
<proteinExistence type="inferred from homology"/>
<comment type="subcellular location">
    <subcellularLocation>
        <location evidence="2">Cytoplasm</location>
    </subcellularLocation>
</comment>
<dbReference type="InterPro" id="IPR005627">
    <property type="entry name" value="CutC-like"/>
</dbReference>
<dbReference type="GO" id="GO:0005737">
    <property type="term" value="C:cytoplasm"/>
    <property type="evidence" value="ECO:0007669"/>
    <property type="project" value="UniProtKB-SubCell"/>
</dbReference>
<dbReference type="RefSeq" id="WP_149849692.1">
    <property type="nucleotide sequence ID" value="NZ_VUOB01000021.1"/>
</dbReference>
<sequence>MTTVEICVSDVPAALVAEAAGADRVELCADLGQGGTTPSLGTIAVALRRLRRVDLRVMVRPRGGDFRVSRTEEQVMLADIRAIGGLANPGGLSVGIVVGALTARNRLDLPVLRRLVHAAAPMPVTVHKAFDLVEDQHSALEEIIALGADTVLTSGAQATALAGASRIAALRRQAGERIHILAAGGIRAHNVREVVRETGVGQVHLRAPRQRKGREATDGAHVRRVVGELLGAGPV</sequence>
<gene>
    <name evidence="2" type="primary">cutC</name>
    <name evidence="3" type="ORF">F0L68_12535</name>
</gene>
<dbReference type="Proteomes" id="UP000323454">
    <property type="component" value="Unassembled WGS sequence"/>
</dbReference>
<dbReference type="AlphaFoldDB" id="A0A5B2XH37"/>
<evidence type="ECO:0000256" key="1">
    <source>
        <dbReference type="ARBA" id="ARBA00007768"/>
    </source>
</evidence>
<dbReference type="Gene3D" id="3.20.20.380">
    <property type="entry name" value="Copper homeostasis (CutC) domain"/>
    <property type="match status" value="1"/>
</dbReference>
<dbReference type="SUPFAM" id="SSF110395">
    <property type="entry name" value="CutC-like"/>
    <property type="match status" value="1"/>
</dbReference>
<dbReference type="InterPro" id="IPR036822">
    <property type="entry name" value="CutC-like_dom_sf"/>
</dbReference>
<comment type="caution">
    <text evidence="2">Once thought to be involved in copper homeostasis, experiments in E.coli have shown this is not the case.</text>
</comment>
<evidence type="ECO:0000313" key="4">
    <source>
        <dbReference type="Proteomes" id="UP000323454"/>
    </source>
</evidence>
<protein>
    <recommendedName>
        <fullName evidence="2">PF03932 family protein CutC</fullName>
    </recommendedName>
</protein>
<comment type="similarity">
    <text evidence="1 2">Belongs to the CutC family.</text>
</comment>
<evidence type="ECO:0000313" key="3">
    <source>
        <dbReference type="EMBL" id="KAA2262713.1"/>
    </source>
</evidence>
<comment type="caution">
    <text evidence="3">The sequence shown here is derived from an EMBL/GenBank/DDBJ whole genome shotgun (WGS) entry which is preliminary data.</text>
</comment>
<dbReference type="OrthoDB" id="9815677at2"/>
<dbReference type="GO" id="GO:0005507">
    <property type="term" value="F:copper ion binding"/>
    <property type="evidence" value="ECO:0007669"/>
    <property type="project" value="TreeGrafter"/>
</dbReference>
<reference evidence="3 4" key="2">
    <citation type="submission" date="2019-09" db="EMBL/GenBank/DDBJ databases">
        <authorList>
            <person name="Jin C."/>
        </authorList>
    </citation>
    <scope>NUCLEOTIDE SEQUENCE [LARGE SCALE GENOMIC DNA]</scope>
    <source>
        <strain evidence="3 4">AN110305</strain>
    </source>
</reference>
<dbReference type="EMBL" id="VUOB01000021">
    <property type="protein sequence ID" value="KAA2262713.1"/>
    <property type="molecule type" value="Genomic_DNA"/>
</dbReference>